<dbReference type="GO" id="GO:0000329">
    <property type="term" value="C:fungal-type vacuole membrane"/>
    <property type="evidence" value="ECO:0007669"/>
    <property type="project" value="TreeGrafter"/>
</dbReference>
<feature type="transmembrane region" description="Helical" evidence="9">
    <location>
        <begin position="228"/>
        <end position="250"/>
    </location>
</feature>
<dbReference type="GO" id="GO:0015194">
    <property type="term" value="F:L-serine transmembrane transporter activity"/>
    <property type="evidence" value="ECO:0007669"/>
    <property type="project" value="TreeGrafter"/>
</dbReference>
<feature type="transmembrane region" description="Helical" evidence="9">
    <location>
        <begin position="348"/>
        <end position="370"/>
    </location>
</feature>
<dbReference type="Proteomes" id="UP000232688">
    <property type="component" value="Unassembled WGS sequence"/>
</dbReference>
<evidence type="ECO:0000256" key="4">
    <source>
        <dbReference type="ARBA" id="ARBA00022554"/>
    </source>
</evidence>
<evidence type="ECO:0000256" key="1">
    <source>
        <dbReference type="ARBA" id="ARBA00004128"/>
    </source>
</evidence>
<dbReference type="GO" id="GO:0005302">
    <property type="term" value="F:L-tyrosine transmembrane transporter activity"/>
    <property type="evidence" value="ECO:0007669"/>
    <property type="project" value="TreeGrafter"/>
</dbReference>
<dbReference type="GO" id="GO:0061459">
    <property type="term" value="F:L-arginine transmembrane transporter activity"/>
    <property type="evidence" value="ECO:0007669"/>
    <property type="project" value="TreeGrafter"/>
</dbReference>
<evidence type="ECO:0000259" key="10">
    <source>
        <dbReference type="Pfam" id="PF01490"/>
    </source>
</evidence>
<dbReference type="Pfam" id="PF01490">
    <property type="entry name" value="Aa_trans"/>
    <property type="match status" value="1"/>
</dbReference>
<comment type="caution">
    <text evidence="11">The sequence shown here is derived from an EMBL/GenBank/DDBJ whole genome shotgun (WGS) entry which is preliminary data.</text>
</comment>
<feature type="domain" description="Amino acid transporter transmembrane" evidence="10">
    <location>
        <begin position="2"/>
        <end position="365"/>
    </location>
</feature>
<feature type="transmembrane region" description="Helical" evidence="9">
    <location>
        <begin position="123"/>
        <end position="141"/>
    </location>
</feature>
<evidence type="ECO:0000256" key="8">
    <source>
        <dbReference type="ARBA" id="ARBA00023136"/>
    </source>
</evidence>
<gene>
    <name evidence="11" type="ORF">RhiirA1_410065</name>
</gene>
<dbReference type="VEuPathDB" id="FungiDB:RhiirA1_410065"/>
<keyword evidence="4" id="KW-0926">Vacuole</keyword>
<evidence type="ECO:0000256" key="6">
    <source>
        <dbReference type="ARBA" id="ARBA00022970"/>
    </source>
</evidence>
<keyword evidence="5 9" id="KW-0812">Transmembrane</keyword>
<dbReference type="VEuPathDB" id="FungiDB:FUN_023847"/>
<feature type="transmembrane region" description="Helical" evidence="9">
    <location>
        <begin position="6"/>
        <end position="24"/>
    </location>
</feature>
<keyword evidence="8 9" id="KW-0472">Membrane</keyword>
<dbReference type="PANTHER" id="PTHR22950:SF678">
    <property type="entry name" value="VACUOLAR AMINO ACID TRANSPORTER 5-RELATED"/>
    <property type="match status" value="1"/>
</dbReference>
<feature type="transmembrane region" description="Helical" evidence="9">
    <location>
        <begin position="45"/>
        <end position="67"/>
    </location>
</feature>
<evidence type="ECO:0000256" key="9">
    <source>
        <dbReference type="SAM" id="Phobius"/>
    </source>
</evidence>
<keyword evidence="3" id="KW-0813">Transport</keyword>
<evidence type="ECO:0000256" key="3">
    <source>
        <dbReference type="ARBA" id="ARBA00022448"/>
    </source>
</evidence>
<evidence type="ECO:0000256" key="5">
    <source>
        <dbReference type="ARBA" id="ARBA00022692"/>
    </source>
</evidence>
<keyword evidence="6" id="KW-0029">Amino-acid transport</keyword>
<feature type="transmembrane region" description="Helical" evidence="9">
    <location>
        <begin position="314"/>
        <end position="336"/>
    </location>
</feature>
<dbReference type="AlphaFoldDB" id="A0A2N0SE48"/>
<evidence type="ECO:0000313" key="12">
    <source>
        <dbReference type="Proteomes" id="UP000232688"/>
    </source>
</evidence>
<dbReference type="PANTHER" id="PTHR22950">
    <property type="entry name" value="AMINO ACID TRANSPORTER"/>
    <property type="match status" value="1"/>
</dbReference>
<keyword evidence="7 9" id="KW-1133">Transmembrane helix</keyword>
<dbReference type="GO" id="GO:0005313">
    <property type="term" value="F:L-glutamate transmembrane transporter activity"/>
    <property type="evidence" value="ECO:0007669"/>
    <property type="project" value="TreeGrafter"/>
</dbReference>
<evidence type="ECO:0000313" key="11">
    <source>
        <dbReference type="EMBL" id="PKC73817.1"/>
    </source>
</evidence>
<organism evidence="11 12">
    <name type="scientific">Rhizophagus irregularis</name>
    <dbReference type="NCBI Taxonomy" id="588596"/>
    <lineage>
        <taxon>Eukaryota</taxon>
        <taxon>Fungi</taxon>
        <taxon>Fungi incertae sedis</taxon>
        <taxon>Mucoromycota</taxon>
        <taxon>Glomeromycotina</taxon>
        <taxon>Glomeromycetes</taxon>
        <taxon>Glomerales</taxon>
        <taxon>Glomeraceae</taxon>
        <taxon>Rhizophagus</taxon>
    </lineage>
</organism>
<dbReference type="InterPro" id="IPR013057">
    <property type="entry name" value="AA_transpt_TM"/>
</dbReference>
<feature type="transmembrane region" description="Helical" evidence="9">
    <location>
        <begin position="161"/>
        <end position="182"/>
    </location>
</feature>
<comment type="similarity">
    <text evidence="2">Belongs to the amino acid/polyamine transporter 2 family.</text>
</comment>
<reference evidence="11 12" key="2">
    <citation type="submission" date="2017-10" db="EMBL/GenBank/DDBJ databases">
        <title>Genome analyses suggest a sexual origin of heterokaryosis in a supposedly ancient asexual fungus.</title>
        <authorList>
            <person name="Corradi N."/>
            <person name="Sedzielewska K."/>
            <person name="Noel J."/>
            <person name="Charron P."/>
            <person name="Farinelli L."/>
            <person name="Marton T."/>
            <person name="Kruger M."/>
            <person name="Pelin A."/>
            <person name="Brachmann A."/>
            <person name="Corradi N."/>
        </authorList>
    </citation>
    <scope>NUCLEOTIDE SEQUENCE [LARGE SCALE GENOMIC DNA]</scope>
    <source>
        <strain evidence="11 12">A1</strain>
    </source>
</reference>
<dbReference type="GO" id="GO:0015189">
    <property type="term" value="F:L-lysine transmembrane transporter activity"/>
    <property type="evidence" value="ECO:0007669"/>
    <property type="project" value="TreeGrafter"/>
</dbReference>
<feature type="transmembrane region" description="Helical" evidence="9">
    <location>
        <begin position="194"/>
        <end position="216"/>
    </location>
</feature>
<name>A0A2N0SE48_9GLOM</name>
<proteinExistence type="inferred from homology"/>
<sequence length="378" mass="42144">MGSMMIVYAAITSGLGLYFLSRSASHTYGRNSSFFAVSKLTYPSAALLFDAAIAIKCFGVAVSYLIIVGDLMPQVISGSLGDKFADEYSLLMDRRFWITIFMFVIIPLAFLKRLDSLRHTSFIALIAVVYLVFIVIYHYFGPDYKAPPKEKLHYIKFSTKFFTNLPIFIFAFTCHQNVFSIYNEHIDNSQASINRVIFSAIGTTATVYQIIGLLGYLSFGDDVLPNVISMYETSVFVTIGRVAFVILILFSYPLQAHPARACLDKIFSFASPSRNGYSKLSSLDMSNIKFIILTTGILISSYIIAILVSKLDLVLAFVGSTGSTTISFILPGIFYYKIHENDPWDKKKILATFLAFYGLCVMAICLTLNIKKVASGNY</sequence>
<feature type="transmembrane region" description="Helical" evidence="9">
    <location>
        <begin position="288"/>
        <end position="308"/>
    </location>
</feature>
<evidence type="ECO:0000256" key="2">
    <source>
        <dbReference type="ARBA" id="ARBA00008066"/>
    </source>
</evidence>
<accession>A0A2N0SE48</accession>
<dbReference type="GO" id="GO:0005290">
    <property type="term" value="F:L-histidine transmembrane transporter activity"/>
    <property type="evidence" value="ECO:0007669"/>
    <property type="project" value="TreeGrafter"/>
</dbReference>
<dbReference type="EMBL" id="LLXH01000074">
    <property type="protein sequence ID" value="PKC73817.1"/>
    <property type="molecule type" value="Genomic_DNA"/>
</dbReference>
<protein>
    <recommendedName>
        <fullName evidence="10">Amino acid transporter transmembrane domain-containing protein</fullName>
    </recommendedName>
</protein>
<dbReference type="VEuPathDB" id="FungiDB:RhiirFUN_004880"/>
<evidence type="ECO:0000256" key="7">
    <source>
        <dbReference type="ARBA" id="ARBA00022989"/>
    </source>
</evidence>
<comment type="subcellular location">
    <subcellularLocation>
        <location evidence="1">Vacuole membrane</location>
        <topology evidence="1">Multi-pass membrane protein</topology>
    </subcellularLocation>
</comment>
<feature type="transmembrane region" description="Helical" evidence="9">
    <location>
        <begin position="94"/>
        <end position="111"/>
    </location>
</feature>
<reference evidence="11 12" key="1">
    <citation type="submission" date="2017-10" db="EMBL/GenBank/DDBJ databases">
        <title>Extensive intraspecific genome diversity in a model arbuscular mycorrhizal fungus.</title>
        <authorList>
            <person name="Chen E.C.H."/>
            <person name="Morin E."/>
            <person name="Baudet D."/>
            <person name="Noel J."/>
            <person name="Ndikumana S."/>
            <person name="Charron P."/>
            <person name="St-Onge C."/>
            <person name="Giorgi J."/>
            <person name="Grigoriev I.V."/>
            <person name="Roux C."/>
            <person name="Martin F.M."/>
            <person name="Corradi N."/>
        </authorList>
    </citation>
    <scope>NUCLEOTIDE SEQUENCE [LARGE SCALE GENOMIC DNA]</scope>
    <source>
        <strain evidence="11 12">A1</strain>
    </source>
</reference>